<evidence type="ECO:0000259" key="9">
    <source>
        <dbReference type="PROSITE" id="PS50192"/>
    </source>
</evidence>
<name>A0A838L7F6_9SPHN</name>
<protein>
    <submittedName>
        <fullName evidence="10">Chemotaxis protein</fullName>
    </submittedName>
</protein>
<keyword evidence="3 5" id="KW-0807">Transducer</keyword>
<evidence type="ECO:0000256" key="5">
    <source>
        <dbReference type="PROSITE-ProRule" id="PRU00284"/>
    </source>
</evidence>
<sequence>MIIEELNDLRRAGIRLLVCAGWISTIALFGMALFFGTSGWEALGVGIAVNLIPTLCAIRSRIDIAARNVVAVMLAVQPALLVFVMRGAAWQLDMHMYFFVSLAMLTILCDWRPLVIAGAAIAIHHLLLDAVASSWVFGGGTNIFRVLIHAVAVALQCGVLGYIATKLRGMILKQGFARHDSERLAEDARAAQHRAEEALAAAETSQRDAAAERNQREQAEATVNQMRRAELLRLAGEFERSVAAVASAVGIAATSLEESARSLNTLAQDTGRQAADAAGTALQASDAARSVAGGVSTLSRSIGSIAINVTQQAELTDHARLRSTQGDRAVRKLADRTQNVGEFANLISTIAAQTNLLSLNATIEAARAGEAGRGFAVVAQEVKALAGQAAHATGEITGLVTGMHSGAHEAEQSFAQVTDAIGELISAAAAIRAAVDEQREAATVIEHNADEAAAGMDAMAHRIAEVSTTASAAERLSGEVKSAAGALLRHAETLQSATDTFVTHLRAA</sequence>
<evidence type="ECO:0000259" key="8">
    <source>
        <dbReference type="PROSITE" id="PS50111"/>
    </source>
</evidence>
<feature type="domain" description="T-SNARE coiled-coil homology" evidence="9">
    <location>
        <begin position="404"/>
        <end position="466"/>
    </location>
</feature>
<dbReference type="PANTHER" id="PTHR32089:SF112">
    <property type="entry name" value="LYSOZYME-LIKE PROTEIN-RELATED"/>
    <property type="match status" value="1"/>
</dbReference>
<keyword evidence="2" id="KW-1003">Cell membrane</keyword>
<dbReference type="EMBL" id="JACEIB010000006">
    <property type="protein sequence ID" value="MBA2934076.1"/>
    <property type="molecule type" value="Genomic_DNA"/>
</dbReference>
<dbReference type="RefSeq" id="WP_160365607.1">
    <property type="nucleotide sequence ID" value="NZ_JACEIB010000006.1"/>
</dbReference>
<keyword evidence="6" id="KW-0175">Coiled coil</keyword>
<dbReference type="SMART" id="SM00283">
    <property type="entry name" value="MA"/>
    <property type="match status" value="1"/>
</dbReference>
<evidence type="ECO:0000256" key="4">
    <source>
        <dbReference type="ARBA" id="ARBA00029447"/>
    </source>
</evidence>
<dbReference type="InterPro" id="IPR004089">
    <property type="entry name" value="MCPsignal_dom"/>
</dbReference>
<dbReference type="PRINTS" id="PR00260">
    <property type="entry name" value="CHEMTRNSDUCR"/>
</dbReference>
<feature type="coiled-coil region" evidence="6">
    <location>
        <begin position="181"/>
        <end position="229"/>
    </location>
</feature>
<evidence type="ECO:0000256" key="2">
    <source>
        <dbReference type="ARBA" id="ARBA00022519"/>
    </source>
</evidence>
<organism evidence="10 11">
    <name type="scientific">Sphingomonas chungangi</name>
    <dbReference type="NCBI Taxonomy" id="2683589"/>
    <lineage>
        <taxon>Bacteria</taxon>
        <taxon>Pseudomonadati</taxon>
        <taxon>Pseudomonadota</taxon>
        <taxon>Alphaproteobacteria</taxon>
        <taxon>Sphingomonadales</taxon>
        <taxon>Sphingomonadaceae</taxon>
        <taxon>Sphingomonas</taxon>
    </lineage>
</organism>
<feature type="transmembrane region" description="Helical" evidence="7">
    <location>
        <begin position="118"/>
        <end position="137"/>
    </location>
</feature>
<dbReference type="SUPFAM" id="SSF58104">
    <property type="entry name" value="Methyl-accepting chemotaxis protein (MCP) signaling domain"/>
    <property type="match status" value="1"/>
</dbReference>
<feature type="transmembrane region" description="Helical" evidence="7">
    <location>
        <begin position="40"/>
        <end position="58"/>
    </location>
</feature>
<keyword evidence="11" id="KW-1185">Reference proteome</keyword>
<reference evidence="10 11" key="1">
    <citation type="submission" date="2020-07" db="EMBL/GenBank/DDBJ databases">
        <authorList>
            <person name="Sun Q."/>
        </authorList>
    </citation>
    <scope>NUCLEOTIDE SEQUENCE [LARGE SCALE GENOMIC DNA]</scope>
    <source>
        <strain evidence="10 11">CGMCC 1.13654</strain>
    </source>
</reference>
<dbReference type="PROSITE" id="PS50111">
    <property type="entry name" value="CHEMOTAXIS_TRANSDUC_2"/>
    <property type="match status" value="1"/>
</dbReference>
<dbReference type="GO" id="GO:0005886">
    <property type="term" value="C:plasma membrane"/>
    <property type="evidence" value="ECO:0007669"/>
    <property type="project" value="UniProtKB-SubCell"/>
</dbReference>
<gene>
    <name evidence="10" type="ORF">HZF05_08180</name>
</gene>
<keyword evidence="7" id="KW-0812">Transmembrane</keyword>
<accession>A0A838L7F6</accession>
<dbReference type="GO" id="GO:0004888">
    <property type="term" value="F:transmembrane signaling receptor activity"/>
    <property type="evidence" value="ECO:0007669"/>
    <property type="project" value="InterPro"/>
</dbReference>
<dbReference type="AlphaFoldDB" id="A0A838L7F6"/>
<dbReference type="Gene3D" id="1.10.287.950">
    <property type="entry name" value="Methyl-accepting chemotaxis protein"/>
    <property type="match status" value="1"/>
</dbReference>
<evidence type="ECO:0000313" key="11">
    <source>
        <dbReference type="Proteomes" id="UP000570166"/>
    </source>
</evidence>
<evidence type="ECO:0000256" key="1">
    <source>
        <dbReference type="ARBA" id="ARBA00004429"/>
    </source>
</evidence>
<dbReference type="InterPro" id="IPR004090">
    <property type="entry name" value="Chemotax_Me-accpt_rcpt"/>
</dbReference>
<dbReference type="GO" id="GO:0007165">
    <property type="term" value="P:signal transduction"/>
    <property type="evidence" value="ECO:0007669"/>
    <property type="project" value="UniProtKB-KW"/>
</dbReference>
<comment type="caution">
    <text evidence="10">The sequence shown here is derived from an EMBL/GenBank/DDBJ whole genome shotgun (WGS) entry which is preliminary data.</text>
</comment>
<evidence type="ECO:0000256" key="6">
    <source>
        <dbReference type="SAM" id="Coils"/>
    </source>
</evidence>
<evidence type="ECO:0000256" key="3">
    <source>
        <dbReference type="ARBA" id="ARBA00023224"/>
    </source>
</evidence>
<evidence type="ECO:0000313" key="10">
    <source>
        <dbReference type="EMBL" id="MBA2934076.1"/>
    </source>
</evidence>
<dbReference type="GO" id="GO:0006935">
    <property type="term" value="P:chemotaxis"/>
    <property type="evidence" value="ECO:0007669"/>
    <property type="project" value="InterPro"/>
</dbReference>
<feature type="transmembrane region" description="Helical" evidence="7">
    <location>
        <begin position="70"/>
        <end position="88"/>
    </location>
</feature>
<proteinExistence type="inferred from homology"/>
<feature type="transmembrane region" description="Helical" evidence="7">
    <location>
        <begin position="12"/>
        <end position="34"/>
    </location>
</feature>
<dbReference type="Pfam" id="PF00015">
    <property type="entry name" value="MCPsignal"/>
    <property type="match status" value="1"/>
</dbReference>
<feature type="domain" description="Methyl-accepting transducer" evidence="8">
    <location>
        <begin position="227"/>
        <end position="474"/>
    </location>
</feature>
<dbReference type="PROSITE" id="PS50192">
    <property type="entry name" value="T_SNARE"/>
    <property type="match status" value="1"/>
</dbReference>
<keyword evidence="7" id="KW-0472">Membrane</keyword>
<comment type="subcellular location">
    <subcellularLocation>
        <location evidence="1">Cell inner membrane</location>
        <topology evidence="1">Multi-pass membrane protein</topology>
    </subcellularLocation>
</comment>
<dbReference type="PANTHER" id="PTHR32089">
    <property type="entry name" value="METHYL-ACCEPTING CHEMOTAXIS PROTEIN MCPB"/>
    <property type="match status" value="1"/>
</dbReference>
<keyword evidence="2" id="KW-0997">Cell inner membrane</keyword>
<feature type="transmembrane region" description="Helical" evidence="7">
    <location>
        <begin position="143"/>
        <end position="164"/>
    </location>
</feature>
<evidence type="ECO:0000256" key="7">
    <source>
        <dbReference type="SAM" id="Phobius"/>
    </source>
</evidence>
<comment type="similarity">
    <text evidence="4">Belongs to the methyl-accepting chemotaxis (MCP) protein family.</text>
</comment>
<keyword evidence="7" id="KW-1133">Transmembrane helix</keyword>
<dbReference type="Proteomes" id="UP000570166">
    <property type="component" value="Unassembled WGS sequence"/>
</dbReference>
<dbReference type="InterPro" id="IPR000727">
    <property type="entry name" value="T_SNARE_dom"/>
</dbReference>